<reference evidence="5 6" key="1">
    <citation type="submission" date="2021-07" db="EMBL/GenBank/DDBJ databases">
        <title>The Aristolochia fimbriata genome: insights into angiosperm evolution, floral development and chemical biosynthesis.</title>
        <authorList>
            <person name="Jiao Y."/>
        </authorList>
    </citation>
    <scope>NUCLEOTIDE SEQUENCE [LARGE SCALE GENOMIC DNA]</scope>
    <source>
        <strain evidence="5">IBCAS-2021</strain>
        <tissue evidence="5">Leaf</tissue>
    </source>
</reference>
<comment type="function">
    <text evidence="3">Bifunctional nuclease with both RNase and DNase activities. Involved in basal defense response. Participates in abscisic acid-derived callose deposition following infection by a necrotrophic pathogen.</text>
</comment>
<protein>
    <recommendedName>
        <fullName evidence="4">BFN domain-containing protein</fullName>
    </recommendedName>
</protein>
<feature type="domain" description="BFN" evidence="4">
    <location>
        <begin position="120"/>
        <end position="257"/>
    </location>
</feature>
<dbReference type="Gene3D" id="3.10.690.10">
    <property type="entry name" value="Bifunctional nuclease domain"/>
    <property type="match status" value="1"/>
</dbReference>
<sequence>MLRVRPVSGLALLPDQRSVKVSVFDSGNLHRLRHSVSFRLGCGRNKLGGKSSICISCGGPRGRWEGRNENRDERESDFLEAVLLTSETAAHYHLLKRGFLEDVKWQPSTHLTPFSIQARGSSANVGPIGSGLLRRFRSPTIFLKVSCDGDMLLPILVGDSAVEKLIEVSPENESKEYPSQFHFLKELVGSLGYEVKKVQITHRVMHTYFARIFLGKAGEKTMISVDARPSDAINVAKRCKAPIYVSKKIVLADAIRLVHGKWGGHGIKSIYDVNLDSAPEGPDSLVEELNLLKKMNLAVQEERYDDAAICRDELNKLRMFRHEV</sequence>
<dbReference type="PANTHER" id="PTHR15160">
    <property type="entry name" value="VON HIPPEL-LINDAU PROTEIN"/>
    <property type="match status" value="1"/>
</dbReference>
<dbReference type="Pfam" id="PF02577">
    <property type="entry name" value="BFN_dom"/>
    <property type="match status" value="1"/>
</dbReference>
<comment type="similarity">
    <text evidence="1">Belongs to the bifunctional nuclease family.</text>
</comment>
<gene>
    <name evidence="5" type="ORF">H6P81_018690</name>
</gene>
<dbReference type="GO" id="GO:0016567">
    <property type="term" value="P:protein ubiquitination"/>
    <property type="evidence" value="ECO:0007669"/>
    <property type="project" value="TreeGrafter"/>
</dbReference>
<dbReference type="EMBL" id="JAINDJ010000007">
    <property type="protein sequence ID" value="KAG9442836.1"/>
    <property type="molecule type" value="Genomic_DNA"/>
</dbReference>
<keyword evidence="2" id="KW-0540">Nuclease</keyword>
<dbReference type="AlphaFoldDB" id="A0AAV7E3A2"/>
<evidence type="ECO:0000256" key="2">
    <source>
        <dbReference type="ARBA" id="ARBA00022722"/>
    </source>
</evidence>
<comment type="caution">
    <text evidence="5">The sequence shown here is derived from an EMBL/GenBank/DDBJ whole genome shotgun (WGS) entry which is preliminary data.</text>
</comment>
<keyword evidence="6" id="KW-1185">Reference proteome</keyword>
<dbReference type="Proteomes" id="UP000825729">
    <property type="component" value="Unassembled WGS sequence"/>
</dbReference>
<organism evidence="5 6">
    <name type="scientific">Aristolochia fimbriata</name>
    <name type="common">White veined hardy Dutchman's pipe vine</name>
    <dbReference type="NCBI Taxonomy" id="158543"/>
    <lineage>
        <taxon>Eukaryota</taxon>
        <taxon>Viridiplantae</taxon>
        <taxon>Streptophyta</taxon>
        <taxon>Embryophyta</taxon>
        <taxon>Tracheophyta</taxon>
        <taxon>Spermatophyta</taxon>
        <taxon>Magnoliopsida</taxon>
        <taxon>Magnoliidae</taxon>
        <taxon>Piperales</taxon>
        <taxon>Aristolochiaceae</taxon>
        <taxon>Aristolochia</taxon>
    </lineage>
</organism>
<dbReference type="SUPFAM" id="SSF103256">
    <property type="entry name" value="Hypothetical protein TM0160"/>
    <property type="match status" value="1"/>
</dbReference>
<evidence type="ECO:0000313" key="5">
    <source>
        <dbReference type="EMBL" id="KAG9442836.1"/>
    </source>
</evidence>
<keyword evidence="2" id="KW-0378">Hydrolase</keyword>
<dbReference type="GO" id="GO:0004518">
    <property type="term" value="F:nuclease activity"/>
    <property type="evidence" value="ECO:0007669"/>
    <property type="project" value="UniProtKB-UniRule"/>
</dbReference>
<evidence type="ECO:0000256" key="3">
    <source>
        <dbReference type="ARBA" id="ARBA00025428"/>
    </source>
</evidence>
<evidence type="ECO:0000313" key="6">
    <source>
        <dbReference type="Proteomes" id="UP000825729"/>
    </source>
</evidence>
<dbReference type="GO" id="GO:0030891">
    <property type="term" value="C:VCB complex"/>
    <property type="evidence" value="ECO:0007669"/>
    <property type="project" value="TreeGrafter"/>
</dbReference>
<dbReference type="PROSITE" id="PS51658">
    <property type="entry name" value="BFN"/>
    <property type="match status" value="1"/>
</dbReference>
<dbReference type="GO" id="GO:0005634">
    <property type="term" value="C:nucleus"/>
    <property type="evidence" value="ECO:0007669"/>
    <property type="project" value="TreeGrafter"/>
</dbReference>
<dbReference type="PANTHER" id="PTHR15160:SF1">
    <property type="entry name" value="VON HIPPEL-LINDAU DISEASE TUMOR SUPPRESSOR"/>
    <property type="match status" value="1"/>
</dbReference>
<dbReference type="InterPro" id="IPR003729">
    <property type="entry name" value="Bi_nuclease_dom"/>
</dbReference>
<dbReference type="Pfam" id="PF02151">
    <property type="entry name" value="UVR"/>
    <property type="match status" value="1"/>
</dbReference>
<evidence type="ECO:0000259" key="4">
    <source>
        <dbReference type="PROSITE" id="PS51658"/>
    </source>
</evidence>
<evidence type="ECO:0000256" key="1">
    <source>
        <dbReference type="ARBA" id="ARBA00009095"/>
    </source>
</evidence>
<proteinExistence type="inferred from homology"/>
<dbReference type="InterPro" id="IPR036104">
    <property type="entry name" value="BFN_sf"/>
</dbReference>
<name>A0AAV7E3A2_ARIFI</name>
<dbReference type="InterPro" id="IPR001943">
    <property type="entry name" value="UVR_dom"/>
</dbReference>
<accession>A0AAV7E3A2</accession>